<protein>
    <recommendedName>
        <fullName evidence="4">DUF5668 domain-containing protein</fullName>
    </recommendedName>
</protein>
<dbReference type="Proteomes" id="UP000608071">
    <property type="component" value="Unassembled WGS sequence"/>
</dbReference>
<feature type="transmembrane region" description="Helical" evidence="1">
    <location>
        <begin position="35"/>
        <end position="55"/>
    </location>
</feature>
<evidence type="ECO:0000313" key="3">
    <source>
        <dbReference type="Proteomes" id="UP000608071"/>
    </source>
</evidence>
<sequence>MRLRKQNLVAPLLILIGIFLLLNSGKDIGTGSIFAYFWPTFFLIPLGVLFHWMYFSLIGRGIGLLVPGGILLTAGLTCQIAIVTDSWITMWPGFILAVAVGLFELYWFGNKNKYLLIPINILAVLSFIFFIAFSIGSMLHQFSIIQPILALLLIVAGAYTLFRPKKHSY</sequence>
<keyword evidence="1" id="KW-1133">Transmembrane helix</keyword>
<reference evidence="2 3" key="1">
    <citation type="submission" date="2020-08" db="EMBL/GenBank/DDBJ databases">
        <title>A Genomic Blueprint of the Chicken Gut Microbiome.</title>
        <authorList>
            <person name="Gilroy R."/>
            <person name="Ravi A."/>
            <person name="Getino M."/>
            <person name="Pursley I."/>
            <person name="Horton D.L."/>
            <person name="Alikhan N.-F."/>
            <person name="Baker D."/>
            <person name="Gharbi K."/>
            <person name="Hall N."/>
            <person name="Watson M."/>
            <person name="Adriaenssens E.M."/>
            <person name="Foster-Nyarko E."/>
            <person name="Jarju S."/>
            <person name="Secka A."/>
            <person name="Antonio M."/>
            <person name="Oren A."/>
            <person name="Chaudhuri R."/>
            <person name="La Ragione R.M."/>
            <person name="Hildebrand F."/>
            <person name="Pallen M.J."/>
        </authorList>
    </citation>
    <scope>NUCLEOTIDE SEQUENCE [LARGE SCALE GENOMIC DNA]</scope>
    <source>
        <strain evidence="2 3">Sa2BVA9</strain>
    </source>
</reference>
<keyword evidence="1" id="KW-0472">Membrane</keyword>
<feature type="transmembrane region" description="Helical" evidence="1">
    <location>
        <begin position="115"/>
        <end position="138"/>
    </location>
</feature>
<gene>
    <name evidence="2" type="ORF">H9647_00790</name>
</gene>
<feature type="transmembrane region" description="Helical" evidence="1">
    <location>
        <begin position="88"/>
        <end position="108"/>
    </location>
</feature>
<feature type="transmembrane region" description="Helical" evidence="1">
    <location>
        <begin position="62"/>
        <end position="82"/>
    </location>
</feature>
<keyword evidence="1" id="KW-0812">Transmembrane</keyword>
<feature type="transmembrane region" description="Helical" evidence="1">
    <location>
        <begin position="144"/>
        <end position="162"/>
    </location>
</feature>
<keyword evidence="3" id="KW-1185">Reference proteome</keyword>
<dbReference type="EMBL" id="JACSQL010000001">
    <property type="protein sequence ID" value="MBD7966591.1"/>
    <property type="molecule type" value="Genomic_DNA"/>
</dbReference>
<evidence type="ECO:0000313" key="2">
    <source>
        <dbReference type="EMBL" id="MBD7966591.1"/>
    </source>
</evidence>
<accession>A0ABR8SSX2</accession>
<comment type="caution">
    <text evidence="2">The sequence shown here is derived from an EMBL/GenBank/DDBJ whole genome shotgun (WGS) entry which is preliminary data.</text>
</comment>
<proteinExistence type="predicted"/>
<evidence type="ECO:0008006" key="4">
    <source>
        <dbReference type="Google" id="ProtNLM"/>
    </source>
</evidence>
<organism evidence="2 3">
    <name type="scientific">Paenibacillus gallinarum</name>
    <dbReference type="NCBI Taxonomy" id="2762232"/>
    <lineage>
        <taxon>Bacteria</taxon>
        <taxon>Bacillati</taxon>
        <taxon>Bacillota</taxon>
        <taxon>Bacilli</taxon>
        <taxon>Bacillales</taxon>
        <taxon>Paenibacillaceae</taxon>
        <taxon>Paenibacillus</taxon>
    </lineage>
</organism>
<evidence type="ECO:0000256" key="1">
    <source>
        <dbReference type="SAM" id="Phobius"/>
    </source>
</evidence>
<name>A0ABR8SSX2_9BACL</name>